<comment type="caution">
    <text evidence="10">The sequence shown here is derived from an EMBL/GenBank/DDBJ whole genome shotgun (WGS) entry which is preliminary data.</text>
</comment>
<protein>
    <submittedName>
        <fullName evidence="10">Probable disease resistance At5g63020</fullName>
    </submittedName>
</protein>
<dbReference type="Proteomes" id="UP000594638">
    <property type="component" value="Unassembled WGS sequence"/>
</dbReference>
<dbReference type="InterPro" id="IPR003591">
    <property type="entry name" value="Leu-rich_rpt_typical-subtyp"/>
</dbReference>
<evidence type="ECO:0000256" key="3">
    <source>
        <dbReference type="ARBA" id="ARBA00022737"/>
    </source>
</evidence>
<dbReference type="InterPro" id="IPR057135">
    <property type="entry name" value="At4g27190-like_LRR"/>
</dbReference>
<evidence type="ECO:0000313" key="10">
    <source>
        <dbReference type="EMBL" id="CAA3023261.1"/>
    </source>
</evidence>
<evidence type="ECO:0000256" key="6">
    <source>
        <dbReference type="ARBA" id="ARBA00022840"/>
    </source>
</evidence>
<keyword evidence="6" id="KW-0067">ATP-binding</keyword>
<evidence type="ECO:0000256" key="7">
    <source>
        <dbReference type="SAM" id="Coils"/>
    </source>
</evidence>
<dbReference type="InterPro" id="IPR002182">
    <property type="entry name" value="NB-ARC"/>
</dbReference>
<dbReference type="FunFam" id="3.40.50.300:FF:001091">
    <property type="entry name" value="Probable disease resistance protein At1g61300"/>
    <property type="match status" value="1"/>
</dbReference>
<accession>A0A8S0UY22</accession>
<sequence length="978" mass="112271">MDKLLEFGAQILPNVVAWLCPNLEKKTVTLRRDIRLLTNRKDDIDEELQNAGKKLRREVEHWSNRVENIKNEFETWEQVQQSSRFYHVFKRQKLAEQLERMIEEVTELVERRDFPGGLFLEVNESVGQLSLTSQPNGQAFQQNFDDIWTSLMDANVVSIGIYGMGGVGKTTLAMRVHDKLLNEPTFSDHVYWVTVSQEFSIYKLQTDIAQALKLNFSCGSDEKKRAAQLFQEFQKKKRFVLILDDVWKRIDAEKIGIPSKMDGSKLVITSRSEEVCHLMCCKNIIKVNTLSEQKALDLFLKTLDCGEPSLEVKEICKKMVNRCGGLPLALITLAASMRGVIDIHEWNDALEGLKESCLGRADMKDEVLPILSYSYHRLGDKRLKGCFLYCSLYPEDFPFSRVELIGHFILEELMERRLSRQAEVNQGHAILNQLMRACLLESNSNGTLKMHDLVREMAIVITKDNPRYMVKAGLYLKELPEEQEWTEDLDKVSLMRNSIEKISPGTSPKCPSLSTLILRGNPLRLIPDCFFTQMCGLRTLDLSETKIESLPNSISDLEKLEALSLTHCSELVSVPSLEKLKELRYLELSFTSVEEVPQGMESLTNLKHLSLLCYRLKMIPTGTLDRLAHLQQLELPCHLDVPIEEVEKLKQLEVLNCRLNSVRDLNRLINSRRIDKPLYLYNITVGSQEKDKLRERRGPYNFLYIGEPNKFLYIGEKDLMESSLDTDKNMLPQDILSLCFHSSGLSGCLLDEFPTLSSARDLKACEIMVEDKLECIMRLEEEQQSREVPFQSLERLDLTELPNLIGLFKWEAVAAPLPPGTFSCLQSLCIYECGKIKKVFPQSLVHNFHNLEYLYVEGCAQMEEIIEDDKNEGADITFPRLKGFYLMDLPQVKSICKGKMFCDSIRHIALGGIKNIKEFPLYLPLLDDGQLSHPPRLASIYVTGDKEWWESLEWPHHNAKNVLQHLVKFELDDLDASE</sequence>
<keyword evidence="5" id="KW-0611">Plant defense</keyword>
<keyword evidence="11" id="KW-1185">Reference proteome</keyword>
<dbReference type="Gramene" id="OE9A012981T1">
    <property type="protein sequence ID" value="OE9A012981C1"/>
    <property type="gene ID" value="OE9A012981"/>
</dbReference>
<dbReference type="Gene3D" id="1.10.8.430">
    <property type="entry name" value="Helical domain of apoptotic protease-activating factors"/>
    <property type="match status" value="1"/>
</dbReference>
<dbReference type="OrthoDB" id="6161812at2759"/>
<feature type="domain" description="Disease resistance protein At4g27190-like leucine-rich repeats" evidence="9">
    <location>
        <begin position="818"/>
        <end position="897"/>
    </location>
</feature>
<organism evidence="10 11">
    <name type="scientific">Olea europaea subsp. europaea</name>
    <dbReference type="NCBI Taxonomy" id="158383"/>
    <lineage>
        <taxon>Eukaryota</taxon>
        <taxon>Viridiplantae</taxon>
        <taxon>Streptophyta</taxon>
        <taxon>Embryophyta</taxon>
        <taxon>Tracheophyta</taxon>
        <taxon>Spermatophyta</taxon>
        <taxon>Magnoliopsida</taxon>
        <taxon>eudicotyledons</taxon>
        <taxon>Gunneridae</taxon>
        <taxon>Pentapetalae</taxon>
        <taxon>asterids</taxon>
        <taxon>lamiids</taxon>
        <taxon>Lamiales</taxon>
        <taxon>Oleaceae</taxon>
        <taxon>Oleeae</taxon>
        <taxon>Olea</taxon>
    </lineage>
</organism>
<evidence type="ECO:0000256" key="1">
    <source>
        <dbReference type="ARBA" id="ARBA00008894"/>
    </source>
</evidence>
<dbReference type="InterPro" id="IPR001611">
    <property type="entry name" value="Leu-rich_rpt"/>
</dbReference>
<reference evidence="10 11" key="1">
    <citation type="submission" date="2019-12" db="EMBL/GenBank/DDBJ databases">
        <authorList>
            <person name="Alioto T."/>
            <person name="Alioto T."/>
            <person name="Gomez Garrido J."/>
        </authorList>
    </citation>
    <scope>NUCLEOTIDE SEQUENCE [LARGE SCALE GENOMIC DNA]</scope>
</reference>
<evidence type="ECO:0000256" key="4">
    <source>
        <dbReference type="ARBA" id="ARBA00022741"/>
    </source>
</evidence>
<dbReference type="Gramene" id="OE9A012981T2">
    <property type="protein sequence ID" value="OE9A012981C2"/>
    <property type="gene ID" value="OE9A012981"/>
</dbReference>
<dbReference type="InterPro" id="IPR036388">
    <property type="entry name" value="WH-like_DNA-bd_sf"/>
</dbReference>
<dbReference type="SUPFAM" id="SSF52540">
    <property type="entry name" value="P-loop containing nucleoside triphosphate hydrolases"/>
    <property type="match status" value="1"/>
</dbReference>
<feature type="domain" description="NB-ARC" evidence="8">
    <location>
        <begin position="141"/>
        <end position="301"/>
    </location>
</feature>
<comment type="similarity">
    <text evidence="1">Belongs to the disease resistance NB-LRR family.</text>
</comment>
<dbReference type="FunFam" id="1.10.10.10:FF:000322">
    <property type="entry name" value="Probable disease resistance protein At1g63360"/>
    <property type="match status" value="1"/>
</dbReference>
<dbReference type="PRINTS" id="PR00364">
    <property type="entry name" value="DISEASERSIST"/>
</dbReference>
<evidence type="ECO:0000259" key="9">
    <source>
        <dbReference type="Pfam" id="PF23247"/>
    </source>
</evidence>
<dbReference type="PANTHER" id="PTHR33463:SF187">
    <property type="entry name" value="AND NB-ARC DOMAIN DISEASE RESISTANCE PROTEIN, PUTATIVE-RELATED"/>
    <property type="match status" value="1"/>
</dbReference>
<name>A0A8S0UY22_OLEEU</name>
<dbReference type="Pfam" id="PF00931">
    <property type="entry name" value="NB-ARC"/>
    <property type="match status" value="1"/>
</dbReference>
<dbReference type="Pfam" id="PF23247">
    <property type="entry name" value="LRR_RPS2"/>
    <property type="match status" value="1"/>
</dbReference>
<dbReference type="InterPro" id="IPR027417">
    <property type="entry name" value="P-loop_NTPase"/>
</dbReference>
<dbReference type="SUPFAM" id="SSF52058">
    <property type="entry name" value="L domain-like"/>
    <property type="match status" value="1"/>
</dbReference>
<dbReference type="InterPro" id="IPR050905">
    <property type="entry name" value="Plant_NBS-LRR"/>
</dbReference>
<evidence type="ECO:0000259" key="8">
    <source>
        <dbReference type="Pfam" id="PF00931"/>
    </source>
</evidence>
<keyword evidence="2" id="KW-0433">Leucine-rich repeat</keyword>
<dbReference type="GO" id="GO:0043531">
    <property type="term" value="F:ADP binding"/>
    <property type="evidence" value="ECO:0007669"/>
    <property type="project" value="InterPro"/>
</dbReference>
<feature type="coiled-coil region" evidence="7">
    <location>
        <begin position="34"/>
        <end position="111"/>
    </location>
</feature>
<dbReference type="Gene3D" id="3.40.50.300">
    <property type="entry name" value="P-loop containing nucleotide triphosphate hydrolases"/>
    <property type="match status" value="1"/>
</dbReference>
<dbReference type="GO" id="GO:0051607">
    <property type="term" value="P:defense response to virus"/>
    <property type="evidence" value="ECO:0007669"/>
    <property type="project" value="UniProtKB-ARBA"/>
</dbReference>
<keyword evidence="3" id="KW-0677">Repeat</keyword>
<keyword evidence="4" id="KW-0547">Nucleotide-binding</keyword>
<dbReference type="InterPro" id="IPR032675">
    <property type="entry name" value="LRR_dom_sf"/>
</dbReference>
<dbReference type="GO" id="GO:0005524">
    <property type="term" value="F:ATP binding"/>
    <property type="evidence" value="ECO:0007669"/>
    <property type="project" value="UniProtKB-KW"/>
</dbReference>
<evidence type="ECO:0000313" key="11">
    <source>
        <dbReference type="Proteomes" id="UP000594638"/>
    </source>
</evidence>
<evidence type="ECO:0000256" key="2">
    <source>
        <dbReference type="ARBA" id="ARBA00022614"/>
    </source>
</evidence>
<dbReference type="InterPro" id="IPR042197">
    <property type="entry name" value="Apaf_helical"/>
</dbReference>
<dbReference type="SMART" id="SM00369">
    <property type="entry name" value="LRR_TYP"/>
    <property type="match status" value="3"/>
</dbReference>
<dbReference type="AlphaFoldDB" id="A0A8S0UY22"/>
<dbReference type="Gene3D" id="1.10.10.10">
    <property type="entry name" value="Winged helix-like DNA-binding domain superfamily/Winged helix DNA-binding domain"/>
    <property type="match status" value="1"/>
</dbReference>
<gene>
    <name evidence="10" type="ORF">OLEA9_A012981</name>
</gene>
<dbReference type="EMBL" id="CACTIH010009086">
    <property type="protein sequence ID" value="CAA3023261.1"/>
    <property type="molecule type" value="Genomic_DNA"/>
</dbReference>
<dbReference type="Gene3D" id="3.80.10.10">
    <property type="entry name" value="Ribonuclease Inhibitor"/>
    <property type="match status" value="2"/>
</dbReference>
<evidence type="ECO:0000256" key="5">
    <source>
        <dbReference type="ARBA" id="ARBA00022821"/>
    </source>
</evidence>
<proteinExistence type="inferred from homology"/>
<keyword evidence="7" id="KW-0175">Coiled coil</keyword>
<dbReference type="PANTHER" id="PTHR33463">
    <property type="entry name" value="NB-ARC DOMAIN-CONTAINING PROTEIN-RELATED"/>
    <property type="match status" value="1"/>
</dbReference>
<dbReference type="Pfam" id="PF13855">
    <property type="entry name" value="LRR_8"/>
    <property type="match status" value="1"/>
</dbReference>